<dbReference type="Proteomes" id="UP000799437">
    <property type="component" value="Unassembled WGS sequence"/>
</dbReference>
<dbReference type="PANTHER" id="PTHR13271">
    <property type="entry name" value="UNCHARACTERIZED PUTATIVE METHYLTRANSFERASE"/>
    <property type="match status" value="1"/>
</dbReference>
<evidence type="ECO:0000259" key="1">
    <source>
        <dbReference type="PROSITE" id="PS50280"/>
    </source>
</evidence>
<keyword evidence="3" id="KW-1185">Reference proteome</keyword>
<name>A0A6A6W6H7_9PEZI</name>
<dbReference type="GeneID" id="54485168"/>
<dbReference type="InterPro" id="IPR001214">
    <property type="entry name" value="SET_dom"/>
</dbReference>
<dbReference type="OrthoDB" id="341421at2759"/>
<dbReference type="EMBL" id="ML996573">
    <property type="protein sequence ID" value="KAF2757560.1"/>
    <property type="molecule type" value="Genomic_DNA"/>
</dbReference>
<protein>
    <submittedName>
        <fullName evidence="2">SET domain-containing protein</fullName>
    </submittedName>
</protein>
<sequence length="389" mass="44020">MAIVYSPGDEHDAFVKWAKEQGVQITAVAPARFEGKGLGLVAARDINAGECLVKVPAKVLITIDSDAVWELNLPRRSSVQGRLAAYLTIINADDKRNHRLWQATWPSMQEFESVMPFCWPLELQEHLPPTAKPLLDSQQKKYQKDFHDLKMYLPASSEHLFKYFWLIINTRVFYWNYPATPLSRMPKRRSDLKSEDCLALCPFGDYFNHTDVGGCDVTTDRSGYSVVSTKTYKAGEEVFFSYGGHSNDYLLAEYGFMLPNNHWDSVSLDHLIVPKLTAEQKDVLKDDRLLGEYTLSIVDSKPAVCYRTLAALRLATTPQQRYRNFVSGIGDDSRDQETVDEAVERLFDDFAKECSEAKASLKELSGGNGRIAATLVDRWQQIEALLGRS</sequence>
<dbReference type="Pfam" id="PF00856">
    <property type="entry name" value="SET"/>
    <property type="match status" value="1"/>
</dbReference>
<dbReference type="InterPro" id="IPR046341">
    <property type="entry name" value="SET_dom_sf"/>
</dbReference>
<dbReference type="RefSeq" id="XP_033600011.1">
    <property type="nucleotide sequence ID" value="XM_033744114.1"/>
</dbReference>
<dbReference type="InterPro" id="IPR050600">
    <property type="entry name" value="SETD3_SETD6_MTase"/>
</dbReference>
<evidence type="ECO:0000313" key="2">
    <source>
        <dbReference type="EMBL" id="KAF2757560.1"/>
    </source>
</evidence>
<feature type="domain" description="SET" evidence="1">
    <location>
        <begin position="21"/>
        <end position="243"/>
    </location>
</feature>
<dbReference type="PANTHER" id="PTHR13271:SF137">
    <property type="entry name" value="SET DOMAIN-CONTAINING PROTEIN"/>
    <property type="match status" value="1"/>
</dbReference>
<organism evidence="2 3">
    <name type="scientific">Pseudovirgaria hyperparasitica</name>
    <dbReference type="NCBI Taxonomy" id="470096"/>
    <lineage>
        <taxon>Eukaryota</taxon>
        <taxon>Fungi</taxon>
        <taxon>Dikarya</taxon>
        <taxon>Ascomycota</taxon>
        <taxon>Pezizomycotina</taxon>
        <taxon>Dothideomycetes</taxon>
        <taxon>Dothideomycetes incertae sedis</taxon>
        <taxon>Acrospermales</taxon>
        <taxon>Acrospermaceae</taxon>
        <taxon>Pseudovirgaria</taxon>
    </lineage>
</organism>
<dbReference type="CDD" id="cd19177">
    <property type="entry name" value="SET_SETD4"/>
    <property type="match status" value="1"/>
</dbReference>
<accession>A0A6A6W6H7</accession>
<evidence type="ECO:0000313" key="3">
    <source>
        <dbReference type="Proteomes" id="UP000799437"/>
    </source>
</evidence>
<dbReference type="AlphaFoldDB" id="A0A6A6W6H7"/>
<dbReference type="SUPFAM" id="SSF82199">
    <property type="entry name" value="SET domain"/>
    <property type="match status" value="1"/>
</dbReference>
<proteinExistence type="predicted"/>
<reference evidence="2" key="1">
    <citation type="journal article" date="2020" name="Stud. Mycol.">
        <title>101 Dothideomycetes genomes: a test case for predicting lifestyles and emergence of pathogens.</title>
        <authorList>
            <person name="Haridas S."/>
            <person name="Albert R."/>
            <person name="Binder M."/>
            <person name="Bloem J."/>
            <person name="Labutti K."/>
            <person name="Salamov A."/>
            <person name="Andreopoulos B."/>
            <person name="Baker S."/>
            <person name="Barry K."/>
            <person name="Bills G."/>
            <person name="Bluhm B."/>
            <person name="Cannon C."/>
            <person name="Castanera R."/>
            <person name="Culley D."/>
            <person name="Daum C."/>
            <person name="Ezra D."/>
            <person name="Gonzalez J."/>
            <person name="Henrissat B."/>
            <person name="Kuo A."/>
            <person name="Liang C."/>
            <person name="Lipzen A."/>
            <person name="Lutzoni F."/>
            <person name="Magnuson J."/>
            <person name="Mondo S."/>
            <person name="Nolan M."/>
            <person name="Ohm R."/>
            <person name="Pangilinan J."/>
            <person name="Park H.-J."/>
            <person name="Ramirez L."/>
            <person name="Alfaro M."/>
            <person name="Sun H."/>
            <person name="Tritt A."/>
            <person name="Yoshinaga Y."/>
            <person name="Zwiers L.-H."/>
            <person name="Turgeon B."/>
            <person name="Goodwin S."/>
            <person name="Spatafora J."/>
            <person name="Crous P."/>
            <person name="Grigoriev I."/>
        </authorList>
    </citation>
    <scope>NUCLEOTIDE SEQUENCE</scope>
    <source>
        <strain evidence="2">CBS 121739</strain>
    </source>
</reference>
<dbReference type="InterPro" id="IPR044429">
    <property type="entry name" value="SETD4_SET"/>
</dbReference>
<dbReference type="GO" id="GO:0016279">
    <property type="term" value="F:protein-lysine N-methyltransferase activity"/>
    <property type="evidence" value="ECO:0007669"/>
    <property type="project" value="InterPro"/>
</dbReference>
<dbReference type="Gene3D" id="3.90.1410.10">
    <property type="entry name" value="set domain protein methyltransferase, domain 1"/>
    <property type="match status" value="1"/>
</dbReference>
<dbReference type="PROSITE" id="PS50280">
    <property type="entry name" value="SET"/>
    <property type="match status" value="1"/>
</dbReference>
<gene>
    <name evidence="2" type="ORF">EJ05DRAFT_476804</name>
</gene>